<protein>
    <submittedName>
        <fullName evidence="2">Uncharacterized protein</fullName>
    </submittedName>
</protein>
<keyword evidence="1" id="KW-0472">Membrane</keyword>
<gene>
    <name evidence="2" type="ORF">B9Q30_09440</name>
    <name evidence="3" type="ORF">CGZ54_22115</name>
</gene>
<feature type="transmembrane region" description="Helical" evidence="1">
    <location>
        <begin position="26"/>
        <end position="50"/>
    </location>
</feature>
<name>A0A3L9RAX5_9ENTR</name>
<keyword evidence="1" id="KW-1133">Transmembrane helix</keyword>
<evidence type="ECO:0000313" key="2">
    <source>
        <dbReference type="EMBL" id="PJD86118.1"/>
    </source>
</evidence>
<comment type="caution">
    <text evidence="2">The sequence shown here is derived from an EMBL/GenBank/DDBJ whole genome shotgun (WGS) entry which is preliminary data.</text>
</comment>
<dbReference type="EMBL" id="NMVR01000042">
    <property type="protein sequence ID" value="PJG37830.1"/>
    <property type="molecule type" value="Genomic_DNA"/>
</dbReference>
<dbReference type="AlphaFoldDB" id="A0A3L9RAX5"/>
<sequence>MPLAKTKSIHRFRRHARYAPCRFKKLILLMQSLLLILIIYLFLFISGNFYNETSVEKFHE</sequence>
<keyword evidence="1" id="KW-0812">Transmembrane</keyword>
<dbReference type="Proteomes" id="UP000229974">
    <property type="component" value="Unassembled WGS sequence"/>
</dbReference>
<dbReference type="EMBL" id="NEEW01000005">
    <property type="protein sequence ID" value="PJD86118.1"/>
    <property type="molecule type" value="Genomic_DNA"/>
</dbReference>
<organism evidence="2 4">
    <name type="scientific">Enterobacter hormaechei</name>
    <dbReference type="NCBI Taxonomy" id="158836"/>
    <lineage>
        <taxon>Bacteria</taxon>
        <taxon>Pseudomonadati</taxon>
        <taxon>Pseudomonadota</taxon>
        <taxon>Gammaproteobacteria</taxon>
        <taxon>Enterobacterales</taxon>
        <taxon>Enterobacteriaceae</taxon>
        <taxon>Enterobacter</taxon>
        <taxon>Enterobacter cloacae complex</taxon>
    </lineage>
</organism>
<evidence type="ECO:0000313" key="5">
    <source>
        <dbReference type="Proteomes" id="UP000231328"/>
    </source>
</evidence>
<evidence type="ECO:0000313" key="3">
    <source>
        <dbReference type="EMBL" id="PJG37830.1"/>
    </source>
</evidence>
<reference evidence="2 4" key="1">
    <citation type="journal article" date="2017" name="J. Antimicrob. Chemother.">
        <title>Characterization of the population structure, drug resistance mechanisms and plasmids of the community-associated Enterobacter cloacae complex in China.</title>
        <authorList>
            <person name="Zhou K."/>
            <person name="Yu W."/>
            <person name="Cao X."/>
            <person name="Shen P."/>
            <person name="Lu H."/>
            <person name="Luo Q."/>
            <person name="Rossen J.W.A."/>
            <person name="Xiao Y."/>
        </authorList>
    </citation>
    <scope>NUCLEOTIDE SEQUENCE [LARGE SCALE GENOMIC DNA]</scope>
    <source>
        <strain evidence="2 4">ECC904</strain>
    </source>
</reference>
<proteinExistence type="predicted"/>
<accession>A0A3L9RAX5</accession>
<reference evidence="3 5" key="2">
    <citation type="submission" date="2017-07" db="EMBL/GenBank/DDBJ databases">
        <title>Draft genome sequence of Enterobacter cloacae ST128, a clinical strain coproducing KPC-2 and NDM-1 carbapenemases.</title>
        <authorList>
            <person name="Li X."/>
        </authorList>
    </citation>
    <scope>NUCLEOTIDE SEQUENCE [LARGE SCALE GENOMIC DNA]</scope>
    <source>
        <strain evidence="3 5">HBY</strain>
    </source>
</reference>
<evidence type="ECO:0000256" key="1">
    <source>
        <dbReference type="SAM" id="Phobius"/>
    </source>
</evidence>
<evidence type="ECO:0000313" key="4">
    <source>
        <dbReference type="Proteomes" id="UP000229974"/>
    </source>
</evidence>
<dbReference type="Proteomes" id="UP000231328">
    <property type="component" value="Unassembled WGS sequence"/>
</dbReference>